<dbReference type="PANTHER" id="PTHR42200">
    <property type="entry name" value="ARCHAEAL FLAGELLA-RELATED PROTEIN F-RELATED"/>
    <property type="match status" value="1"/>
</dbReference>
<organism evidence="1 2">
    <name type="scientific">Halapricum salinum</name>
    <dbReference type="NCBI Taxonomy" id="1457250"/>
    <lineage>
        <taxon>Archaea</taxon>
        <taxon>Methanobacteriati</taxon>
        <taxon>Methanobacteriota</taxon>
        <taxon>Stenosarchaea group</taxon>
        <taxon>Halobacteria</taxon>
        <taxon>Halobacteriales</taxon>
        <taxon>Haloarculaceae</taxon>
        <taxon>Halapricum</taxon>
    </lineage>
</organism>
<dbReference type="GO" id="GO:0097588">
    <property type="term" value="P:archaeal or bacterial-type flagellum-dependent cell motility"/>
    <property type="evidence" value="ECO:0007669"/>
    <property type="project" value="InterPro"/>
</dbReference>
<dbReference type="OrthoDB" id="62189at2157"/>
<protein>
    <submittedName>
        <fullName evidence="1">Flagellin</fullName>
    </submittedName>
</protein>
<keyword evidence="1" id="KW-0966">Cell projection</keyword>
<evidence type="ECO:0000313" key="1">
    <source>
        <dbReference type="EMBL" id="QCC50620.1"/>
    </source>
</evidence>
<dbReference type="AlphaFoldDB" id="A0A4D6H9Y5"/>
<sequence length="151" mass="16049">MGFSVSGSWVLLFVGTFAAFGSLYSATANTTEHYTDARDFQRNHLAEIQGTDVSITSVSLADGVGCGVNVTVENTGETTLDSNETDLLYDNDYQANWQSSAQIEGDDSTDIWEPGQTLSISDDDVPEAPDRIKVVTGPGVADTAEVTGLQC</sequence>
<dbReference type="KEGG" id="hsn:DV733_04895"/>
<reference evidence="1 2" key="1">
    <citation type="journal article" date="2019" name="Nat. Commun.">
        <title>A new type of DNA phosphorothioation-based antiviral system in archaea.</title>
        <authorList>
            <person name="Xiong L."/>
            <person name="Liu S."/>
            <person name="Chen S."/>
            <person name="Xiao Y."/>
            <person name="Zhu B."/>
            <person name="Gao Y."/>
            <person name="Zhang Y."/>
            <person name="Chen B."/>
            <person name="Luo J."/>
            <person name="Deng Z."/>
            <person name="Chen X."/>
            <person name="Wang L."/>
            <person name="Chen S."/>
        </authorList>
    </citation>
    <scope>NUCLEOTIDE SEQUENCE [LARGE SCALE GENOMIC DNA]</scope>
    <source>
        <strain evidence="1 2">CBA1105</strain>
    </source>
</reference>
<proteinExistence type="predicted"/>
<keyword evidence="2" id="KW-1185">Reference proteome</keyword>
<gene>
    <name evidence="1" type="ORF">DV733_04895</name>
</gene>
<dbReference type="PANTHER" id="PTHR42200:SF2">
    <property type="entry name" value="ARCHAEAL FLAGELLA-RELATED PROTEIN F"/>
    <property type="match status" value="1"/>
</dbReference>
<dbReference type="RefSeq" id="WP_049994065.1">
    <property type="nucleotide sequence ID" value="NZ_CP031310.1"/>
</dbReference>
<keyword evidence="1" id="KW-0282">Flagellum</keyword>
<dbReference type="InterPro" id="IPR002774">
    <property type="entry name" value="Flagellin_arc-type"/>
</dbReference>
<dbReference type="Proteomes" id="UP000296706">
    <property type="component" value="Chromosome"/>
</dbReference>
<dbReference type="EMBL" id="CP031310">
    <property type="protein sequence ID" value="QCC50620.1"/>
    <property type="molecule type" value="Genomic_DNA"/>
</dbReference>
<dbReference type="GeneID" id="39847177"/>
<evidence type="ECO:0000313" key="2">
    <source>
        <dbReference type="Proteomes" id="UP000296706"/>
    </source>
</evidence>
<dbReference type="STRING" id="1457250.GCA_000755225_03283"/>
<keyword evidence="1" id="KW-0969">Cilium</keyword>
<dbReference type="GO" id="GO:0005198">
    <property type="term" value="F:structural molecule activity"/>
    <property type="evidence" value="ECO:0007669"/>
    <property type="project" value="InterPro"/>
</dbReference>
<accession>A0A4D6H9Y5</accession>
<name>A0A4D6H9Y5_9EURY</name>